<dbReference type="Proteomes" id="UP000053319">
    <property type="component" value="Unassembled WGS sequence"/>
</dbReference>
<evidence type="ECO:0000313" key="3">
    <source>
        <dbReference type="Proteomes" id="UP000053319"/>
    </source>
</evidence>
<proteinExistence type="predicted"/>
<keyword evidence="1" id="KW-0472">Membrane</keyword>
<keyword evidence="1" id="KW-0812">Transmembrane</keyword>
<reference evidence="2 3" key="1">
    <citation type="journal article" date="2012" name="Science">
        <title>The Paleozoic origin of enzymatic lignin decomposition reconstructed from 31 fungal genomes.</title>
        <authorList>
            <person name="Floudas D."/>
            <person name="Binder M."/>
            <person name="Riley R."/>
            <person name="Barry K."/>
            <person name="Blanchette R.A."/>
            <person name="Henrissat B."/>
            <person name="Martinez A.T."/>
            <person name="Otillar R."/>
            <person name="Spatafora J.W."/>
            <person name="Yadav J.S."/>
            <person name="Aerts A."/>
            <person name="Benoit I."/>
            <person name="Boyd A."/>
            <person name="Carlson A."/>
            <person name="Copeland A."/>
            <person name="Coutinho P.M."/>
            <person name="de Vries R.P."/>
            <person name="Ferreira P."/>
            <person name="Findley K."/>
            <person name="Foster B."/>
            <person name="Gaskell J."/>
            <person name="Glotzer D."/>
            <person name="Gorecki P."/>
            <person name="Heitman J."/>
            <person name="Hesse C."/>
            <person name="Hori C."/>
            <person name="Igarashi K."/>
            <person name="Jurgens J.A."/>
            <person name="Kallen N."/>
            <person name="Kersten P."/>
            <person name="Kohler A."/>
            <person name="Kuees U."/>
            <person name="Kumar T.K.A."/>
            <person name="Kuo A."/>
            <person name="LaButti K."/>
            <person name="Larrondo L.F."/>
            <person name="Lindquist E."/>
            <person name="Ling A."/>
            <person name="Lombard V."/>
            <person name="Lucas S."/>
            <person name="Lundell T."/>
            <person name="Martin R."/>
            <person name="McLaughlin D.J."/>
            <person name="Morgenstern I."/>
            <person name="Morin E."/>
            <person name="Murat C."/>
            <person name="Nagy L.G."/>
            <person name="Nolan M."/>
            <person name="Ohm R.A."/>
            <person name="Patyshakuliyeva A."/>
            <person name="Rokas A."/>
            <person name="Ruiz-Duenas F.J."/>
            <person name="Sabat G."/>
            <person name="Salamov A."/>
            <person name="Samejima M."/>
            <person name="Schmutz J."/>
            <person name="Slot J.C."/>
            <person name="St John F."/>
            <person name="Stenlid J."/>
            <person name="Sun H."/>
            <person name="Sun S."/>
            <person name="Syed K."/>
            <person name="Tsang A."/>
            <person name="Wiebenga A."/>
            <person name="Young D."/>
            <person name="Pisabarro A."/>
            <person name="Eastwood D.C."/>
            <person name="Martin F."/>
            <person name="Cullen D."/>
            <person name="Grigoriev I.V."/>
            <person name="Hibbett D.S."/>
        </authorList>
    </citation>
    <scope>NUCLEOTIDE SEQUENCE [LARGE SCALE GENOMIC DNA]</scope>
    <source>
        <strain evidence="2 3">LYAD-421 SS1</strain>
    </source>
</reference>
<dbReference type="GeneID" id="18839638"/>
<name>R7SUU6_DICSQ</name>
<evidence type="ECO:0008006" key="4">
    <source>
        <dbReference type="Google" id="ProtNLM"/>
    </source>
</evidence>
<evidence type="ECO:0000256" key="1">
    <source>
        <dbReference type="SAM" id="Phobius"/>
    </source>
</evidence>
<evidence type="ECO:0000313" key="2">
    <source>
        <dbReference type="EMBL" id="EJF58727.1"/>
    </source>
</evidence>
<gene>
    <name evidence="2" type="ORF">DICSQDRAFT_172742</name>
</gene>
<organism evidence="2 3">
    <name type="scientific">Dichomitus squalens (strain LYAD-421)</name>
    <name type="common">Western red white-rot fungus</name>
    <dbReference type="NCBI Taxonomy" id="732165"/>
    <lineage>
        <taxon>Eukaryota</taxon>
        <taxon>Fungi</taxon>
        <taxon>Dikarya</taxon>
        <taxon>Basidiomycota</taxon>
        <taxon>Agaricomycotina</taxon>
        <taxon>Agaricomycetes</taxon>
        <taxon>Polyporales</taxon>
        <taxon>Polyporaceae</taxon>
        <taxon>Dichomitus</taxon>
    </lineage>
</organism>
<dbReference type="KEGG" id="dsq:DICSQDRAFT_172742"/>
<sequence length="75" mass="8840">MDSYPRLVKTYYWTIAAHVRWGLWAFSYVIANKENTKLYVELQGDSRTEDKEIQIHSGEGDSTNNEDQMWLIVRA</sequence>
<dbReference type="HOGENOM" id="CLU_2671022_0_0_1"/>
<keyword evidence="1" id="KW-1133">Transmembrane helix</keyword>
<dbReference type="EMBL" id="JH719432">
    <property type="protein sequence ID" value="EJF58727.1"/>
    <property type="molecule type" value="Genomic_DNA"/>
</dbReference>
<feature type="transmembrane region" description="Helical" evidence="1">
    <location>
        <begin position="12"/>
        <end position="31"/>
    </location>
</feature>
<protein>
    <recommendedName>
        <fullName evidence="4">Ricin B lectin domain-containing protein</fullName>
    </recommendedName>
</protein>
<accession>R7SUU6</accession>
<dbReference type="RefSeq" id="XP_007368560.1">
    <property type="nucleotide sequence ID" value="XM_007368498.1"/>
</dbReference>
<dbReference type="AlphaFoldDB" id="R7SUU6"/>